<dbReference type="InterPro" id="IPR001509">
    <property type="entry name" value="Epimerase_deHydtase"/>
</dbReference>
<dbReference type="Pfam" id="PF01370">
    <property type="entry name" value="Epimerase"/>
    <property type="match status" value="1"/>
</dbReference>
<comment type="similarity">
    <text evidence="2">Belongs to the NAD(P)-dependent epimerase/dehydratase family. Dihydroflavonol-4-reductase subfamily.</text>
</comment>
<dbReference type="PANTHER" id="PTHR10366:SF564">
    <property type="entry name" value="STEROL-4-ALPHA-CARBOXYLATE 3-DEHYDROGENASE, DECARBOXYLATING"/>
    <property type="match status" value="1"/>
</dbReference>
<dbReference type="InterPro" id="IPR036291">
    <property type="entry name" value="NAD(P)-bd_dom_sf"/>
</dbReference>
<dbReference type="SUPFAM" id="SSF51735">
    <property type="entry name" value="NAD(P)-binding Rossmann-fold domains"/>
    <property type="match status" value="1"/>
</dbReference>
<keyword evidence="1" id="KW-0560">Oxidoreductase</keyword>
<dbReference type="AlphaFoldDB" id="A0A641AKZ5"/>
<evidence type="ECO:0000256" key="2">
    <source>
        <dbReference type="ARBA" id="ARBA00023445"/>
    </source>
</evidence>
<dbReference type="PANTHER" id="PTHR10366">
    <property type="entry name" value="NAD DEPENDENT EPIMERASE/DEHYDRATASE"/>
    <property type="match status" value="1"/>
</dbReference>
<sequence length="340" mass="36054">MTDDQVLVTGGTGFLGTHVIAQLLGSGHRVRTTVRDLGREDELREALASAGVQSGDALQLVVADLSEDDGWNDAVEGVRFVLHVASPFPPAMPDSDDDVIRPAREGALRVLRASRDAGVDRVVMTSSFAAVGYGHEPTDEAFDEHTWTNVDAPLSAYIRSKALAERAAWDFMDSEGGDLELAVVNPVGIFGPPLTSDLSASTGLAHQMMTAMPAVPRLATTVVDVRDAADLHLRAMTDPAAAGERFLASTGEPLTFQEVARILRAAVGHDLPELPLLPDEAVHQAARTDPGMAGMVGELGKVRRVSSEKARTVLGWTPRSSSDALEATARALRDLGLLGE</sequence>
<dbReference type="Gene3D" id="3.40.50.720">
    <property type="entry name" value="NAD(P)-binding Rossmann-like Domain"/>
    <property type="match status" value="1"/>
</dbReference>
<protein>
    <submittedName>
        <fullName evidence="4">Aldehyde reductase</fullName>
    </submittedName>
</protein>
<comment type="caution">
    <text evidence="4">The sequence shown here is derived from an EMBL/GenBank/DDBJ whole genome shotgun (WGS) entry which is preliminary data.</text>
</comment>
<dbReference type="CDD" id="cd05227">
    <property type="entry name" value="AR_SDR_e"/>
    <property type="match status" value="1"/>
</dbReference>
<evidence type="ECO:0000313" key="4">
    <source>
        <dbReference type="EMBL" id="KAA1376350.1"/>
    </source>
</evidence>
<evidence type="ECO:0000313" key="5">
    <source>
        <dbReference type="Proteomes" id="UP001515100"/>
    </source>
</evidence>
<evidence type="ECO:0000256" key="1">
    <source>
        <dbReference type="ARBA" id="ARBA00023002"/>
    </source>
</evidence>
<accession>A0A641AKZ5</accession>
<keyword evidence="5" id="KW-1185">Reference proteome</keyword>
<dbReference type="EMBL" id="SDPP02000003">
    <property type="protein sequence ID" value="KAA1376350.1"/>
    <property type="molecule type" value="Genomic_DNA"/>
</dbReference>
<gene>
    <name evidence="4" type="ORF">ESP62_013020</name>
</gene>
<name>A0A641AKZ5_9ACTN</name>
<dbReference type="OrthoDB" id="9778052at2"/>
<dbReference type="FunFam" id="3.40.50.720:FF:000336">
    <property type="entry name" value="Aldehyde reductase"/>
    <property type="match status" value="1"/>
</dbReference>
<dbReference type="GO" id="GO:0016616">
    <property type="term" value="F:oxidoreductase activity, acting on the CH-OH group of donors, NAD or NADP as acceptor"/>
    <property type="evidence" value="ECO:0007669"/>
    <property type="project" value="TreeGrafter"/>
</dbReference>
<dbReference type="InterPro" id="IPR050425">
    <property type="entry name" value="NAD(P)_dehydrat-like"/>
</dbReference>
<feature type="domain" description="NAD-dependent epimerase/dehydratase" evidence="3">
    <location>
        <begin position="6"/>
        <end position="242"/>
    </location>
</feature>
<proteinExistence type="inferred from homology"/>
<dbReference type="RefSeq" id="WP_129184297.1">
    <property type="nucleotide sequence ID" value="NZ_JAGIOG010000001.1"/>
</dbReference>
<dbReference type="Proteomes" id="UP001515100">
    <property type="component" value="Unassembled WGS sequence"/>
</dbReference>
<organism evidence="4 5">
    <name type="scientific">Aeromicrobium fastidiosum</name>
    <dbReference type="NCBI Taxonomy" id="52699"/>
    <lineage>
        <taxon>Bacteria</taxon>
        <taxon>Bacillati</taxon>
        <taxon>Actinomycetota</taxon>
        <taxon>Actinomycetes</taxon>
        <taxon>Propionibacteriales</taxon>
        <taxon>Nocardioidaceae</taxon>
        <taxon>Aeromicrobium</taxon>
    </lineage>
</organism>
<evidence type="ECO:0000259" key="3">
    <source>
        <dbReference type="Pfam" id="PF01370"/>
    </source>
</evidence>
<reference evidence="4" key="1">
    <citation type="submission" date="2019-09" db="EMBL/GenBank/DDBJ databases">
        <authorList>
            <person name="Li J."/>
        </authorList>
    </citation>
    <scope>NUCLEOTIDE SEQUENCE [LARGE SCALE GENOMIC DNA]</scope>
    <source>
        <strain evidence="4">NRBC 14897</strain>
    </source>
</reference>